<dbReference type="PIRSF" id="PIRSF009160">
    <property type="entry name" value="UCP009160"/>
    <property type="match status" value="1"/>
</dbReference>
<dbReference type="PANTHER" id="PTHR41282">
    <property type="entry name" value="CONSERVED TRANSMEMBRANE PROTEIN-RELATED"/>
    <property type="match status" value="1"/>
</dbReference>
<evidence type="ECO:0000313" key="3">
    <source>
        <dbReference type="EMBL" id="GAA0636591.1"/>
    </source>
</evidence>
<dbReference type="Proteomes" id="UP001500957">
    <property type="component" value="Unassembled WGS sequence"/>
</dbReference>
<proteinExistence type="predicted"/>
<feature type="transmembrane region" description="Helical" evidence="2">
    <location>
        <begin position="239"/>
        <end position="261"/>
    </location>
</feature>
<feature type="transmembrane region" description="Helical" evidence="2">
    <location>
        <begin position="107"/>
        <end position="125"/>
    </location>
</feature>
<name>A0ABN1HBB5_9ACTN</name>
<feature type="region of interest" description="Disordered" evidence="1">
    <location>
        <begin position="25"/>
        <end position="46"/>
    </location>
</feature>
<evidence type="ECO:0000256" key="1">
    <source>
        <dbReference type="SAM" id="MobiDB-lite"/>
    </source>
</evidence>
<keyword evidence="4" id="KW-1185">Reference proteome</keyword>
<keyword evidence="2" id="KW-0472">Membrane</keyword>
<keyword evidence="2" id="KW-0812">Transmembrane</keyword>
<reference evidence="3 4" key="1">
    <citation type="journal article" date="2019" name="Int. J. Syst. Evol. Microbiol.">
        <title>The Global Catalogue of Microorganisms (GCM) 10K type strain sequencing project: providing services to taxonomists for standard genome sequencing and annotation.</title>
        <authorList>
            <consortium name="The Broad Institute Genomics Platform"/>
            <consortium name="The Broad Institute Genome Sequencing Center for Infectious Disease"/>
            <person name="Wu L."/>
            <person name="Ma J."/>
        </authorList>
    </citation>
    <scope>NUCLEOTIDE SEQUENCE [LARGE SCALE GENOMIC DNA]</scope>
    <source>
        <strain evidence="3 4">JCM 10671</strain>
    </source>
</reference>
<feature type="transmembrane region" description="Helical" evidence="2">
    <location>
        <begin position="168"/>
        <end position="189"/>
    </location>
</feature>
<gene>
    <name evidence="3" type="ORF">GCM10009547_46110</name>
</gene>
<dbReference type="EMBL" id="BAAAHE010000050">
    <property type="protein sequence ID" value="GAA0636591.1"/>
    <property type="molecule type" value="Genomic_DNA"/>
</dbReference>
<feature type="transmembrane region" description="Helical" evidence="2">
    <location>
        <begin position="79"/>
        <end position="95"/>
    </location>
</feature>
<protein>
    <submittedName>
        <fullName evidence="3">Bax inhibitor-1/YccA family protein</fullName>
    </submittedName>
</protein>
<organism evidence="3 4">
    <name type="scientific">Sporichthya brevicatena</name>
    <dbReference type="NCBI Taxonomy" id="171442"/>
    <lineage>
        <taxon>Bacteria</taxon>
        <taxon>Bacillati</taxon>
        <taxon>Actinomycetota</taxon>
        <taxon>Actinomycetes</taxon>
        <taxon>Sporichthyales</taxon>
        <taxon>Sporichthyaceae</taxon>
        <taxon>Sporichthya</taxon>
    </lineage>
</organism>
<dbReference type="InterPro" id="IPR010539">
    <property type="entry name" value="BaxI_1-like"/>
</dbReference>
<accession>A0ABN1HBB5</accession>
<evidence type="ECO:0000313" key="4">
    <source>
        <dbReference type="Proteomes" id="UP001500957"/>
    </source>
</evidence>
<keyword evidence="2" id="KW-1133">Transmembrane helix</keyword>
<feature type="transmembrane region" description="Helical" evidence="2">
    <location>
        <begin position="195"/>
        <end position="218"/>
    </location>
</feature>
<dbReference type="PANTHER" id="PTHR41282:SF1">
    <property type="entry name" value="CONSERVED TRANSMEMBRANE PROTEIN-RELATED"/>
    <property type="match status" value="1"/>
</dbReference>
<comment type="caution">
    <text evidence="3">The sequence shown here is derived from an EMBL/GenBank/DDBJ whole genome shotgun (WGS) entry which is preliminary data.</text>
</comment>
<evidence type="ECO:0000256" key="2">
    <source>
        <dbReference type="SAM" id="Phobius"/>
    </source>
</evidence>
<dbReference type="RefSeq" id="WP_028984398.1">
    <property type="nucleotide sequence ID" value="NZ_BAAAHE010000050.1"/>
</dbReference>
<dbReference type="Pfam" id="PF12811">
    <property type="entry name" value="BaxI_1"/>
    <property type="match status" value="1"/>
</dbReference>
<feature type="transmembrane region" description="Helical" evidence="2">
    <location>
        <begin position="54"/>
        <end position="73"/>
    </location>
</feature>
<sequence length="264" mass="28051">MQSSNPVLSRQDVFSRNGYATFRTEPETQAPDGLRRQFSPSGPVSTQPMTLDDVISRTGLLLVIAVATGAAAWFAEVGFGLAIVAALVGFGLAMVNSFKQVPSPPLIMAYAAVEGVFLGAVSRAIETSDPNLDGVVVQAVAGTAIVFGVMLALYKSGKIRVTARFTKILIAATVAYMILMFGNLLLHLFDSGFNAWGGGMGLATAAIGVVLASLFLALDFDMVENGIRMGAPQIESWRAAFGLTVTIVWLYLELLRLISILRSE</sequence>
<feature type="transmembrane region" description="Helical" evidence="2">
    <location>
        <begin position="137"/>
        <end position="156"/>
    </location>
</feature>